<evidence type="ECO:0000256" key="3">
    <source>
        <dbReference type="ARBA" id="ARBA00022840"/>
    </source>
</evidence>
<keyword evidence="2" id="KW-0378">Hydrolase</keyword>
<accession>Q3A9D9</accession>
<dbReference type="eggNOG" id="COG2049">
    <property type="taxonomic scope" value="Bacteria"/>
</dbReference>
<dbReference type="OrthoDB" id="9778567at2"/>
<dbReference type="InterPro" id="IPR029000">
    <property type="entry name" value="Cyclophilin-like_dom_sf"/>
</dbReference>
<organism evidence="5 6">
    <name type="scientific">Carboxydothermus hydrogenoformans (strain ATCC BAA-161 / DSM 6008 / Z-2901)</name>
    <dbReference type="NCBI Taxonomy" id="246194"/>
    <lineage>
        <taxon>Bacteria</taxon>
        <taxon>Bacillati</taxon>
        <taxon>Bacillota</taxon>
        <taxon>Clostridia</taxon>
        <taxon>Thermoanaerobacterales</taxon>
        <taxon>Thermoanaerobacteraceae</taxon>
        <taxon>Carboxydothermus</taxon>
    </lineage>
</organism>
<dbReference type="Pfam" id="PF02682">
    <property type="entry name" value="CT_C_D"/>
    <property type="match status" value="1"/>
</dbReference>
<dbReference type="FunCoup" id="Q3A9D9">
    <property type="interactions" value="12"/>
</dbReference>
<evidence type="ECO:0000256" key="2">
    <source>
        <dbReference type="ARBA" id="ARBA00022801"/>
    </source>
</evidence>
<dbReference type="GO" id="GO:0016787">
    <property type="term" value="F:hydrolase activity"/>
    <property type="evidence" value="ECO:0007669"/>
    <property type="project" value="UniProtKB-KW"/>
</dbReference>
<keyword evidence="1" id="KW-0547">Nucleotide-binding</keyword>
<proteinExistence type="predicted"/>
<dbReference type="RefSeq" id="WP_011345318.1">
    <property type="nucleotide sequence ID" value="NC_007503.1"/>
</dbReference>
<dbReference type="SUPFAM" id="SSF50891">
    <property type="entry name" value="Cyclophilin-like"/>
    <property type="match status" value="1"/>
</dbReference>
<dbReference type="Gene3D" id="2.40.100.10">
    <property type="entry name" value="Cyclophilin-like"/>
    <property type="match status" value="1"/>
</dbReference>
<dbReference type="Gene3D" id="3.30.1360.40">
    <property type="match status" value="1"/>
</dbReference>
<dbReference type="InParanoid" id="Q3A9D9"/>
<dbReference type="GO" id="GO:0005524">
    <property type="term" value="F:ATP binding"/>
    <property type="evidence" value="ECO:0007669"/>
    <property type="project" value="UniProtKB-KW"/>
</dbReference>
<dbReference type="InterPro" id="IPR003833">
    <property type="entry name" value="CT_C_D"/>
</dbReference>
<evidence type="ECO:0000259" key="4">
    <source>
        <dbReference type="SMART" id="SM00796"/>
    </source>
</evidence>
<dbReference type="Proteomes" id="UP000002706">
    <property type="component" value="Chromosome"/>
</dbReference>
<sequence>MYKIYSLGERCLGIYFAKEISREVNQKVIALDRKLQGIPGILETVPTYRALAVYFEPAVISFWELKKLVERLAENLKDGGGQEETPRLYRIPVAYGGEFGPDLEEVARLNNLTPEEVIAIHTKNRYYIYMLGFTPGFPYLGGLDPRIAAPRKSSPRPRVEAGSVGIAGMQTGIYPVASPGGWQIIGRTPLRLFNPENPEAPFLLEPGGYIEFYPISVEEYFRLGGGEVEVY</sequence>
<dbReference type="HOGENOM" id="CLU_020207_1_0_9"/>
<dbReference type="EMBL" id="CP000141">
    <property type="protein sequence ID" value="ABB15121.1"/>
    <property type="molecule type" value="Genomic_DNA"/>
</dbReference>
<reference evidence="5 6" key="1">
    <citation type="journal article" date="2005" name="PLoS Genet.">
        <title>Life in hot carbon monoxide: the complete genome sequence of Carboxydothermus hydrogenoformans Z-2901.</title>
        <authorList>
            <person name="Wu M."/>
            <person name="Ren Q."/>
            <person name="Durkin A.S."/>
            <person name="Daugherty S.C."/>
            <person name="Brinkac L.M."/>
            <person name="Dodson R.J."/>
            <person name="Madupu R."/>
            <person name="Sullivan S.A."/>
            <person name="Kolonay J.F."/>
            <person name="Haft D.H."/>
            <person name="Nelson W.C."/>
            <person name="Tallon L.J."/>
            <person name="Jones K.M."/>
            <person name="Ulrich L.E."/>
            <person name="Gonzalez J.M."/>
            <person name="Zhulin I.B."/>
            <person name="Robb F.T."/>
            <person name="Eisen J.A."/>
        </authorList>
    </citation>
    <scope>NUCLEOTIDE SEQUENCE [LARGE SCALE GENOMIC DNA]</scope>
    <source>
        <strain evidence="6">ATCC BAA-161 / DSM 6008 / Z-2901</strain>
    </source>
</reference>
<evidence type="ECO:0000313" key="5">
    <source>
        <dbReference type="EMBL" id="ABB15121.1"/>
    </source>
</evidence>
<dbReference type="KEGG" id="chy:CHY_2451"/>
<keyword evidence="3" id="KW-0067">ATP-binding</keyword>
<feature type="domain" description="Carboxyltransferase" evidence="4">
    <location>
        <begin position="2"/>
        <end position="204"/>
    </location>
</feature>
<dbReference type="PANTHER" id="PTHR34698">
    <property type="entry name" value="5-OXOPROLINASE SUBUNIT B"/>
    <property type="match status" value="1"/>
</dbReference>
<dbReference type="AlphaFoldDB" id="Q3A9D9"/>
<name>Q3A9D9_CARHZ</name>
<keyword evidence="6" id="KW-1185">Reference proteome</keyword>
<dbReference type="SUPFAM" id="SSF160467">
    <property type="entry name" value="PH0987 N-terminal domain-like"/>
    <property type="match status" value="1"/>
</dbReference>
<dbReference type="NCBIfam" id="TIGR00370">
    <property type="entry name" value="5-oxoprolinase subunit PxpB"/>
    <property type="match status" value="1"/>
</dbReference>
<dbReference type="STRING" id="246194.CHY_2451"/>
<dbReference type="SMART" id="SM00796">
    <property type="entry name" value="AHS1"/>
    <property type="match status" value="1"/>
</dbReference>
<evidence type="ECO:0000256" key="1">
    <source>
        <dbReference type="ARBA" id="ARBA00022741"/>
    </source>
</evidence>
<evidence type="ECO:0000313" key="6">
    <source>
        <dbReference type="Proteomes" id="UP000002706"/>
    </source>
</evidence>
<gene>
    <name evidence="5" type="ordered locus">CHY_2451</name>
</gene>
<dbReference type="PANTHER" id="PTHR34698:SF2">
    <property type="entry name" value="5-OXOPROLINASE SUBUNIT B"/>
    <property type="match status" value="1"/>
</dbReference>
<protein>
    <recommendedName>
        <fullName evidence="4">Carboxyltransferase domain-containing protein</fullName>
    </recommendedName>
</protein>
<dbReference type="InterPro" id="IPR010016">
    <property type="entry name" value="PxpB"/>
</dbReference>